<protein>
    <submittedName>
        <fullName evidence="2">Uncharacterized protein</fullName>
    </submittedName>
</protein>
<sequence>MRRLRLRHRTDGAQGVVQLGGGGNSVPGESTVFVITAASAAAATTATTTISTTAVSTAVSTAVRTTGRTAASTATKLAQELVLVLDAPFTRPQLQHRPAKPKVEVREFEGHPRTSAKIDLNVVARPTRILFLICGNISRMCYLEFDNFETRGKMDRRRTKDGYGYAPPPLPAFPTWRHHPPDPPPTPEGAAVPDNVGGPPSLSLPRTANMAALTKSTTMVHHIVLPTAMCVPLFA</sequence>
<name>A0A151XD15_9HYME</name>
<evidence type="ECO:0000313" key="2">
    <source>
        <dbReference type="EMBL" id="KYQ58239.1"/>
    </source>
</evidence>
<keyword evidence="3" id="KW-1185">Reference proteome</keyword>
<organism evidence="2 3">
    <name type="scientific">Mycetomoellerius zeteki</name>
    <dbReference type="NCBI Taxonomy" id="64791"/>
    <lineage>
        <taxon>Eukaryota</taxon>
        <taxon>Metazoa</taxon>
        <taxon>Ecdysozoa</taxon>
        <taxon>Arthropoda</taxon>
        <taxon>Hexapoda</taxon>
        <taxon>Insecta</taxon>
        <taxon>Pterygota</taxon>
        <taxon>Neoptera</taxon>
        <taxon>Endopterygota</taxon>
        <taxon>Hymenoptera</taxon>
        <taxon>Apocrita</taxon>
        <taxon>Aculeata</taxon>
        <taxon>Formicoidea</taxon>
        <taxon>Formicidae</taxon>
        <taxon>Myrmicinae</taxon>
        <taxon>Mycetomoellerius</taxon>
    </lineage>
</organism>
<evidence type="ECO:0000256" key="1">
    <source>
        <dbReference type="SAM" id="MobiDB-lite"/>
    </source>
</evidence>
<reference evidence="2 3" key="1">
    <citation type="submission" date="2015-09" db="EMBL/GenBank/DDBJ databases">
        <title>Trachymyrmex zeteki WGS genome.</title>
        <authorList>
            <person name="Nygaard S."/>
            <person name="Hu H."/>
            <person name="Boomsma J."/>
            <person name="Zhang G."/>
        </authorList>
    </citation>
    <scope>NUCLEOTIDE SEQUENCE [LARGE SCALE GENOMIC DNA]</scope>
    <source>
        <strain evidence="2">Tzet28-1</strain>
        <tissue evidence="2">Whole body</tissue>
    </source>
</reference>
<dbReference type="EMBL" id="KQ982294">
    <property type="protein sequence ID" value="KYQ58239.1"/>
    <property type="molecule type" value="Genomic_DNA"/>
</dbReference>
<proteinExistence type="predicted"/>
<feature type="region of interest" description="Disordered" evidence="1">
    <location>
        <begin position="170"/>
        <end position="200"/>
    </location>
</feature>
<dbReference type="AlphaFoldDB" id="A0A151XD15"/>
<gene>
    <name evidence="2" type="ORF">ALC60_02659</name>
</gene>
<dbReference type="Proteomes" id="UP000075809">
    <property type="component" value="Unassembled WGS sequence"/>
</dbReference>
<accession>A0A151XD15</accession>
<evidence type="ECO:0000313" key="3">
    <source>
        <dbReference type="Proteomes" id="UP000075809"/>
    </source>
</evidence>